<organism evidence="4 5">
    <name type="scientific">Actinocatenispora thailandica</name>
    <dbReference type="NCBI Taxonomy" id="227318"/>
    <lineage>
        <taxon>Bacteria</taxon>
        <taxon>Bacillati</taxon>
        <taxon>Actinomycetota</taxon>
        <taxon>Actinomycetes</taxon>
        <taxon>Micromonosporales</taxon>
        <taxon>Micromonosporaceae</taxon>
        <taxon>Actinocatenispora</taxon>
    </lineage>
</organism>
<dbReference type="KEGG" id="atl:Athai_37860"/>
<dbReference type="SUPFAM" id="SSF55347">
    <property type="entry name" value="Glyceraldehyde-3-phosphate dehydrogenase-like, C-terminal domain"/>
    <property type="match status" value="1"/>
</dbReference>
<evidence type="ECO:0000259" key="2">
    <source>
        <dbReference type="Pfam" id="PF01408"/>
    </source>
</evidence>
<dbReference type="InterPro" id="IPR036291">
    <property type="entry name" value="NAD(P)-bd_dom_sf"/>
</dbReference>
<accession>A0A7R7DR29</accession>
<dbReference type="SUPFAM" id="SSF51735">
    <property type="entry name" value="NAD(P)-binding Rossmann-fold domains"/>
    <property type="match status" value="1"/>
</dbReference>
<feature type="domain" description="GFO/IDH/MocA-like oxidoreductase" evidence="3">
    <location>
        <begin position="156"/>
        <end position="288"/>
    </location>
</feature>
<dbReference type="Gene3D" id="3.40.50.720">
    <property type="entry name" value="NAD(P)-binding Rossmann-like Domain"/>
    <property type="match status" value="1"/>
</dbReference>
<dbReference type="Gene3D" id="3.30.360.10">
    <property type="entry name" value="Dihydrodipicolinate Reductase, domain 2"/>
    <property type="match status" value="1"/>
</dbReference>
<dbReference type="GO" id="GO:0016491">
    <property type="term" value="F:oxidoreductase activity"/>
    <property type="evidence" value="ECO:0007669"/>
    <property type="project" value="UniProtKB-KW"/>
</dbReference>
<dbReference type="Pfam" id="PF01408">
    <property type="entry name" value="GFO_IDH_MocA"/>
    <property type="match status" value="1"/>
</dbReference>
<dbReference type="InterPro" id="IPR055170">
    <property type="entry name" value="GFO_IDH_MocA-like_dom"/>
</dbReference>
<reference evidence="4 5" key="1">
    <citation type="submission" date="2020-08" db="EMBL/GenBank/DDBJ databases">
        <title>Whole genome shotgun sequence of Actinocatenispora thailandica NBRC 105041.</title>
        <authorList>
            <person name="Komaki H."/>
            <person name="Tamura T."/>
        </authorList>
    </citation>
    <scope>NUCLEOTIDE SEQUENCE [LARGE SCALE GENOMIC DNA]</scope>
    <source>
        <strain evidence="4 5">NBRC 105041</strain>
    </source>
</reference>
<dbReference type="InterPro" id="IPR000683">
    <property type="entry name" value="Gfo/Idh/MocA-like_OxRdtase_N"/>
</dbReference>
<keyword evidence="1" id="KW-0560">Oxidoreductase</keyword>
<dbReference type="RefSeq" id="WP_203962681.1">
    <property type="nucleotide sequence ID" value="NZ_AP023355.1"/>
</dbReference>
<evidence type="ECO:0000259" key="3">
    <source>
        <dbReference type="Pfam" id="PF22725"/>
    </source>
</evidence>
<feature type="domain" description="Gfo/Idh/MocA-like oxidoreductase N-terminal" evidence="2">
    <location>
        <begin position="24"/>
        <end position="147"/>
    </location>
</feature>
<gene>
    <name evidence="4" type="ORF">Athai_37860</name>
</gene>
<name>A0A7R7DR29_9ACTN</name>
<dbReference type="InterPro" id="IPR050463">
    <property type="entry name" value="Gfo/Idh/MocA_oxidrdct_glycsds"/>
</dbReference>
<sequence length="408" mass="42740">MTTPAGSGRPDPAARDAGSRPLTAAVVGLGYGRNHVAEILRLGGHVRLAGVVDPIEPSADPRLAGSPLRDEILAVPHHASLDELFAHEVPDIVAIATPIHTHHALVRRALAAGAHVLLEKPPTATLAEHADLVEAAAVAQRAVQVGFQARGGHGLRAARDAIVSGRIGEVTRIGAVGTWTRDRAYYRRAAWAGRRTLDGHAVMDGVLTNPLAHAVDAALALAGALRAADVGDVVVDPWHAHDIEADDTSAVRASTTAGVAVAAGLTLCASREEAAPVVIAHGTQGSLRLRYSTDRLALIRDGEVAESAHRRDSLLRNLVDHIRYATPLIAPLAETGAFARVLEAVRTGPAPGAIPARHVEWTGSGARARPVVPDVERWCAEVARTGRTFTELGAPWTRGPAQPTDRSG</sequence>
<dbReference type="Pfam" id="PF22725">
    <property type="entry name" value="GFO_IDH_MocA_C3"/>
    <property type="match status" value="1"/>
</dbReference>
<dbReference type="PANTHER" id="PTHR43818:SF11">
    <property type="entry name" value="BCDNA.GH03377"/>
    <property type="match status" value="1"/>
</dbReference>
<evidence type="ECO:0000313" key="5">
    <source>
        <dbReference type="Proteomes" id="UP000611640"/>
    </source>
</evidence>
<protein>
    <submittedName>
        <fullName evidence="4">Dehydrogenase</fullName>
    </submittedName>
</protein>
<dbReference type="Proteomes" id="UP000611640">
    <property type="component" value="Chromosome"/>
</dbReference>
<proteinExistence type="predicted"/>
<evidence type="ECO:0000256" key="1">
    <source>
        <dbReference type="ARBA" id="ARBA00023002"/>
    </source>
</evidence>
<dbReference type="GO" id="GO:0000166">
    <property type="term" value="F:nucleotide binding"/>
    <property type="evidence" value="ECO:0007669"/>
    <property type="project" value="InterPro"/>
</dbReference>
<dbReference type="EMBL" id="AP023355">
    <property type="protein sequence ID" value="BCJ36283.1"/>
    <property type="molecule type" value="Genomic_DNA"/>
</dbReference>
<keyword evidence="5" id="KW-1185">Reference proteome</keyword>
<dbReference type="AlphaFoldDB" id="A0A7R7DR29"/>
<evidence type="ECO:0000313" key="4">
    <source>
        <dbReference type="EMBL" id="BCJ36283.1"/>
    </source>
</evidence>
<dbReference type="PANTHER" id="PTHR43818">
    <property type="entry name" value="BCDNA.GH03377"/>
    <property type="match status" value="1"/>
</dbReference>